<reference evidence="6 8" key="1">
    <citation type="submission" date="2017-04" db="EMBL/GenBank/DDBJ databases">
        <title>Characterization, genome and methylation analysis of a phthalic acid esters degrading strain Sphingobium yanoikuyae SHJ.</title>
        <authorList>
            <person name="Feng L."/>
        </authorList>
    </citation>
    <scope>NUCLEOTIDE SEQUENCE [LARGE SCALE GENOMIC DNA]</scope>
    <source>
        <strain evidence="6 8">SHJ</strain>
    </source>
</reference>
<comment type="similarity">
    <text evidence="1">Belongs to the LysR transcriptional regulatory family.</text>
</comment>
<evidence type="ECO:0000256" key="1">
    <source>
        <dbReference type="ARBA" id="ARBA00009437"/>
    </source>
</evidence>
<dbReference type="SUPFAM" id="SSF53850">
    <property type="entry name" value="Periplasmic binding protein-like II"/>
    <property type="match status" value="1"/>
</dbReference>
<reference evidence="7 9" key="2">
    <citation type="submission" date="2019-12" db="EMBL/GenBank/DDBJ databases">
        <title>Functional and genomic insights into the Sphingobium yanoikuyae YC-JY1, a bacterium efficiently degrading bisphenol A.</title>
        <authorList>
            <person name="Jia Y."/>
            <person name="Li X."/>
            <person name="Wang J."/>
            <person name="Eltoukhy A."/>
            <person name="Lamraoui I."/>
            <person name="Yan Y."/>
        </authorList>
    </citation>
    <scope>NUCLEOTIDE SEQUENCE [LARGE SCALE GENOMIC DNA]</scope>
    <source>
        <strain evidence="7 9">YC-JY1</strain>
    </source>
</reference>
<dbReference type="Proteomes" id="UP000037029">
    <property type="component" value="Chromosome"/>
</dbReference>
<evidence type="ECO:0000313" key="6">
    <source>
        <dbReference type="EMBL" id="ATP17821.1"/>
    </source>
</evidence>
<evidence type="ECO:0000256" key="4">
    <source>
        <dbReference type="ARBA" id="ARBA00023163"/>
    </source>
</evidence>
<evidence type="ECO:0000256" key="2">
    <source>
        <dbReference type="ARBA" id="ARBA00023015"/>
    </source>
</evidence>
<proteinExistence type="inferred from homology"/>
<dbReference type="GO" id="GO:0003700">
    <property type="term" value="F:DNA-binding transcription factor activity"/>
    <property type="evidence" value="ECO:0007669"/>
    <property type="project" value="InterPro"/>
</dbReference>
<dbReference type="Pfam" id="PF00126">
    <property type="entry name" value="HTH_1"/>
    <property type="match status" value="1"/>
</dbReference>
<dbReference type="Pfam" id="PF03466">
    <property type="entry name" value="LysR_substrate"/>
    <property type="match status" value="1"/>
</dbReference>
<keyword evidence="3" id="KW-0238">DNA-binding</keyword>
<dbReference type="RefSeq" id="WP_048938518.1">
    <property type="nucleotide sequence ID" value="NZ_CP047218.1"/>
</dbReference>
<feature type="domain" description="HTH lysR-type" evidence="5">
    <location>
        <begin position="6"/>
        <end position="63"/>
    </location>
</feature>
<name>A0A0J9FN85_SPHYA</name>
<evidence type="ECO:0000313" key="9">
    <source>
        <dbReference type="Proteomes" id="UP000464086"/>
    </source>
</evidence>
<keyword evidence="4" id="KW-0804">Transcription</keyword>
<dbReference type="CDD" id="cd08459">
    <property type="entry name" value="PBP2_DntR_NahR_LinR_like"/>
    <property type="match status" value="1"/>
</dbReference>
<dbReference type="AlphaFoldDB" id="A0A0J9FN85"/>
<dbReference type="Gene3D" id="3.40.190.10">
    <property type="entry name" value="Periplasmic binding protein-like II"/>
    <property type="match status" value="2"/>
</dbReference>
<organism evidence="6 8">
    <name type="scientific">Sphingobium yanoikuyae</name>
    <name type="common">Sphingomonas yanoikuyae</name>
    <dbReference type="NCBI Taxonomy" id="13690"/>
    <lineage>
        <taxon>Bacteria</taxon>
        <taxon>Pseudomonadati</taxon>
        <taxon>Pseudomonadota</taxon>
        <taxon>Alphaproteobacteria</taxon>
        <taxon>Sphingomonadales</taxon>
        <taxon>Sphingomonadaceae</taxon>
        <taxon>Sphingobium</taxon>
    </lineage>
</organism>
<dbReference type="InterPro" id="IPR036388">
    <property type="entry name" value="WH-like_DNA-bd_sf"/>
</dbReference>
<gene>
    <name evidence="6" type="ORF">BV87_05110</name>
    <name evidence="7" type="ORF">GS397_18820</name>
</gene>
<keyword evidence="2" id="KW-0805">Transcription regulation</keyword>
<accession>A0A0J9FN85</accession>
<dbReference type="InterPro" id="IPR036390">
    <property type="entry name" value="WH_DNA-bd_sf"/>
</dbReference>
<dbReference type="InterPro" id="IPR000847">
    <property type="entry name" value="LysR_HTH_N"/>
</dbReference>
<evidence type="ECO:0000313" key="7">
    <source>
        <dbReference type="EMBL" id="QHD68912.1"/>
    </source>
</evidence>
<dbReference type="PROSITE" id="PS50931">
    <property type="entry name" value="HTH_LYSR"/>
    <property type="match status" value="1"/>
</dbReference>
<evidence type="ECO:0000259" key="5">
    <source>
        <dbReference type="PROSITE" id="PS50931"/>
    </source>
</evidence>
<dbReference type="PANTHER" id="PTHR30118">
    <property type="entry name" value="HTH-TYPE TRANSCRIPTIONAL REGULATOR LEUO-RELATED"/>
    <property type="match status" value="1"/>
</dbReference>
<dbReference type="Gene3D" id="1.10.10.10">
    <property type="entry name" value="Winged helix-like DNA-binding domain superfamily/Winged helix DNA-binding domain"/>
    <property type="match status" value="1"/>
</dbReference>
<dbReference type="SUPFAM" id="SSF46785">
    <property type="entry name" value="Winged helix' DNA-binding domain"/>
    <property type="match status" value="1"/>
</dbReference>
<dbReference type="EMBL" id="CP047218">
    <property type="protein sequence ID" value="QHD68912.1"/>
    <property type="molecule type" value="Genomic_DNA"/>
</dbReference>
<protein>
    <submittedName>
        <fullName evidence="6">LysR family transcriptional regulator</fullName>
    </submittedName>
</protein>
<evidence type="ECO:0000313" key="8">
    <source>
        <dbReference type="Proteomes" id="UP000037029"/>
    </source>
</evidence>
<evidence type="ECO:0000256" key="3">
    <source>
        <dbReference type="ARBA" id="ARBA00023125"/>
    </source>
</evidence>
<dbReference type="InterPro" id="IPR050389">
    <property type="entry name" value="LysR-type_TF"/>
</dbReference>
<sequence length="314" mass="35300">MDYRRLDLNLLVVLDALLEERGVHATARRLNMSQPNVSFALGKLRQFFQDQLLVRIGNSMHPTPMGDRLREPVRRILEMVDADLLGLPVFDPLNAERCFSISTSDIGELVFLPTLLEVLKERAPRATLRSHSMPPHELERAMSDGVVDMALGYFPDLQGSNFLCQTLFEHPFSCIVRKDHPDVGDALSLEQFLGLGHILVSQKGRSQELVEIRMHQLGLSRRIQLQSPHFMSVPLLVAGSDLISTVPHAVAAIFATMAPLKLLPPPFETPLISLQQFWHRRVDRDPAIVWFRSLVAELFLGRDPSMPAGRAIGQ</sequence>
<dbReference type="GO" id="GO:0003677">
    <property type="term" value="F:DNA binding"/>
    <property type="evidence" value="ECO:0007669"/>
    <property type="project" value="UniProtKB-KW"/>
</dbReference>
<dbReference type="PANTHER" id="PTHR30118:SF15">
    <property type="entry name" value="TRANSCRIPTIONAL REGULATORY PROTEIN"/>
    <property type="match status" value="1"/>
</dbReference>
<dbReference type="EMBL" id="CP020925">
    <property type="protein sequence ID" value="ATP17821.1"/>
    <property type="molecule type" value="Genomic_DNA"/>
</dbReference>
<dbReference type="Proteomes" id="UP000464086">
    <property type="component" value="Chromosome"/>
</dbReference>
<dbReference type="InterPro" id="IPR005119">
    <property type="entry name" value="LysR_subst-bd"/>
</dbReference>